<evidence type="ECO:0000313" key="3">
    <source>
        <dbReference type="Proteomes" id="UP000077202"/>
    </source>
</evidence>
<gene>
    <name evidence="2" type="ORF">AXG93_1054s1540</name>
</gene>
<proteinExistence type="predicted"/>
<accession>A0A176WMI9</accession>
<sequence>MRRMVVGTALLSSEVARNLVQLVSGNATPLSDSGHAMPVPSKGKNLQIRGRQRGESSGDGVGRRALIPQLHSRTVLLDGVHMKHLPSSAVPAQRLPDLRLGFGAHERLRSGLISGARDPRIAGRLFSSPLRSESEADSRNMEPSEEGQRWIRGRVRREVQNKFMALPAGSFTPVQHLSGGSRANHSTSFVVHVSQAEEKEAKKARAAESPGSTARCVRQDPCRLLTTAAASASSCSCTALHYCTSAATTVLIGSVSCSVSGLPSFLPSLLVCLLACFLAHC</sequence>
<feature type="region of interest" description="Disordered" evidence="1">
    <location>
        <begin position="31"/>
        <end position="62"/>
    </location>
</feature>
<reference evidence="2" key="1">
    <citation type="submission" date="2016-03" db="EMBL/GenBank/DDBJ databases">
        <title>Mechanisms controlling the formation of the plant cell surface in tip-growing cells are functionally conserved among land plants.</title>
        <authorList>
            <person name="Honkanen S."/>
            <person name="Jones V.A."/>
            <person name="Morieri G."/>
            <person name="Champion C."/>
            <person name="Hetherington A.J."/>
            <person name="Kelly S."/>
            <person name="Saint-Marcoux D."/>
            <person name="Proust H."/>
            <person name="Prescott H."/>
            <person name="Dolan L."/>
        </authorList>
    </citation>
    <scope>NUCLEOTIDE SEQUENCE [LARGE SCALE GENOMIC DNA]</scope>
    <source>
        <tissue evidence="2">Whole gametophyte</tissue>
    </source>
</reference>
<organism evidence="2 3">
    <name type="scientific">Marchantia polymorpha subsp. ruderalis</name>
    <dbReference type="NCBI Taxonomy" id="1480154"/>
    <lineage>
        <taxon>Eukaryota</taxon>
        <taxon>Viridiplantae</taxon>
        <taxon>Streptophyta</taxon>
        <taxon>Embryophyta</taxon>
        <taxon>Marchantiophyta</taxon>
        <taxon>Marchantiopsida</taxon>
        <taxon>Marchantiidae</taxon>
        <taxon>Marchantiales</taxon>
        <taxon>Marchantiaceae</taxon>
        <taxon>Marchantia</taxon>
    </lineage>
</organism>
<protein>
    <submittedName>
        <fullName evidence="2">Uncharacterized protein</fullName>
    </submittedName>
</protein>
<keyword evidence="3" id="KW-1185">Reference proteome</keyword>
<feature type="region of interest" description="Disordered" evidence="1">
    <location>
        <begin position="125"/>
        <end position="152"/>
    </location>
</feature>
<comment type="caution">
    <text evidence="2">The sequence shown here is derived from an EMBL/GenBank/DDBJ whole genome shotgun (WGS) entry which is preliminary data.</text>
</comment>
<dbReference type="EMBL" id="LVLJ01000416">
    <property type="protein sequence ID" value="OAE34368.1"/>
    <property type="molecule type" value="Genomic_DNA"/>
</dbReference>
<dbReference type="AlphaFoldDB" id="A0A176WMI9"/>
<feature type="compositionally biased region" description="Basic and acidic residues" evidence="1">
    <location>
        <begin position="132"/>
        <end position="149"/>
    </location>
</feature>
<evidence type="ECO:0000256" key="1">
    <source>
        <dbReference type="SAM" id="MobiDB-lite"/>
    </source>
</evidence>
<dbReference type="Proteomes" id="UP000077202">
    <property type="component" value="Unassembled WGS sequence"/>
</dbReference>
<name>A0A176WMI9_MARPO</name>
<evidence type="ECO:0000313" key="2">
    <source>
        <dbReference type="EMBL" id="OAE34368.1"/>
    </source>
</evidence>